<evidence type="ECO:0000313" key="2">
    <source>
        <dbReference type="Proteomes" id="UP000185770"/>
    </source>
</evidence>
<name>A0A1Q4P2D0_SERMA</name>
<sequence length="109" mass="12236">MLMPSADTEQQRIGALAVLAGHFDRSLSAAIDGDDWREHPAFNEYIAMALPAAGFIPAHIKNRLVAEFGEFPGFFNDSYWKPRREKMARSAPPKDRSSTRERLFAALTL</sequence>
<reference evidence="1 2" key="1">
    <citation type="submission" date="2016-09" db="EMBL/GenBank/DDBJ databases">
        <title>Serratia marcescens MSU-97 and epiphytic antimycotic-producing bacteria.</title>
        <authorList>
            <person name="Matilla M.A."/>
        </authorList>
    </citation>
    <scope>NUCLEOTIDE SEQUENCE [LARGE SCALE GENOMIC DNA]</scope>
    <source>
        <strain evidence="1 2">MSU-97</strain>
    </source>
</reference>
<protein>
    <submittedName>
        <fullName evidence="1">Uncharacterized protein</fullName>
    </submittedName>
</protein>
<organism evidence="1 2">
    <name type="scientific">Serratia marcescens</name>
    <dbReference type="NCBI Taxonomy" id="615"/>
    <lineage>
        <taxon>Bacteria</taxon>
        <taxon>Pseudomonadati</taxon>
        <taxon>Pseudomonadota</taxon>
        <taxon>Gammaproteobacteria</taxon>
        <taxon>Enterobacterales</taxon>
        <taxon>Yersiniaceae</taxon>
        <taxon>Serratia</taxon>
    </lineage>
</organism>
<gene>
    <name evidence="1" type="ORF">BHU62_07055</name>
</gene>
<accession>A0A1Q4P2D0</accession>
<proteinExistence type="predicted"/>
<dbReference type="Proteomes" id="UP000185770">
    <property type="component" value="Unassembled WGS sequence"/>
</dbReference>
<evidence type="ECO:0000313" key="1">
    <source>
        <dbReference type="EMBL" id="OKB67246.1"/>
    </source>
</evidence>
<dbReference type="AlphaFoldDB" id="A0A1Q4P2D0"/>
<comment type="caution">
    <text evidence="1">The sequence shown here is derived from an EMBL/GenBank/DDBJ whole genome shotgun (WGS) entry which is preliminary data.</text>
</comment>
<dbReference type="EMBL" id="MJAO01000006">
    <property type="protein sequence ID" value="OKB67246.1"/>
    <property type="molecule type" value="Genomic_DNA"/>
</dbReference>